<proteinExistence type="predicted"/>
<organism evidence="1">
    <name type="scientific">Nothobranchius furzeri</name>
    <name type="common">Turquoise killifish</name>
    <dbReference type="NCBI Taxonomy" id="105023"/>
    <lineage>
        <taxon>Eukaryota</taxon>
        <taxon>Metazoa</taxon>
        <taxon>Chordata</taxon>
        <taxon>Craniata</taxon>
        <taxon>Vertebrata</taxon>
        <taxon>Euteleostomi</taxon>
        <taxon>Actinopterygii</taxon>
        <taxon>Neopterygii</taxon>
        <taxon>Teleostei</taxon>
        <taxon>Neoteleostei</taxon>
        <taxon>Acanthomorphata</taxon>
        <taxon>Ovalentaria</taxon>
        <taxon>Atherinomorphae</taxon>
        <taxon>Cyprinodontiformes</taxon>
        <taxon>Nothobranchiidae</taxon>
        <taxon>Nothobranchius</taxon>
    </lineage>
</organism>
<dbReference type="EMBL" id="HADY01018738">
    <property type="protein sequence ID" value="SBP57223.1"/>
    <property type="molecule type" value="Transcribed_RNA"/>
</dbReference>
<reference evidence="1" key="1">
    <citation type="submission" date="2016-05" db="EMBL/GenBank/DDBJ databases">
        <authorList>
            <person name="Lavstsen T."/>
            <person name="Jespersen J.S."/>
        </authorList>
    </citation>
    <scope>NUCLEOTIDE SEQUENCE</scope>
    <source>
        <tissue evidence="1">Brain</tissue>
    </source>
</reference>
<gene>
    <name evidence="1" type="primary">BX537277.1</name>
</gene>
<accession>A0A1A8ARA7</accession>
<evidence type="ECO:0000313" key="1">
    <source>
        <dbReference type="EMBL" id="SBP57223.1"/>
    </source>
</evidence>
<dbReference type="AlphaFoldDB" id="A0A1A8ARA7"/>
<reference evidence="1" key="2">
    <citation type="submission" date="2016-06" db="EMBL/GenBank/DDBJ databases">
        <title>The genome of a short-lived fish provides insights into sex chromosome evolution and the genetic control of aging.</title>
        <authorList>
            <person name="Reichwald K."/>
            <person name="Felder M."/>
            <person name="Petzold A."/>
            <person name="Koch P."/>
            <person name="Groth M."/>
            <person name="Platzer M."/>
        </authorList>
    </citation>
    <scope>NUCLEOTIDE SEQUENCE</scope>
    <source>
        <tissue evidence="1">Brain</tissue>
    </source>
</reference>
<feature type="non-terminal residue" evidence="1">
    <location>
        <position position="1"/>
    </location>
</feature>
<protein>
    <submittedName>
        <fullName evidence="1">Uncharacterized protein</fullName>
    </submittedName>
</protein>
<sequence length="121" mass="13616">SASKSDRLARRRQRMKIKGGGVQYEAADGEGDTPSKVLDVELPEMDLTDKQHRDHLMTEAVVQGNVEKVKAGTAYDVEDGHQTEGETEEKCQKMECEQNRAEINRSLAENRRLRSELEKGS</sequence>
<name>A0A1A8ARA7_NOTFU</name>